<gene>
    <name evidence="4" type="ORF">FNL38_101636</name>
</gene>
<dbReference type="GO" id="GO:0003700">
    <property type="term" value="F:DNA-binding transcription factor activity"/>
    <property type="evidence" value="ECO:0007669"/>
    <property type="project" value="TreeGrafter"/>
</dbReference>
<dbReference type="GO" id="GO:0000976">
    <property type="term" value="F:transcription cis-regulatory region binding"/>
    <property type="evidence" value="ECO:0007669"/>
    <property type="project" value="TreeGrafter"/>
</dbReference>
<dbReference type="InterPro" id="IPR050109">
    <property type="entry name" value="HTH-type_TetR-like_transc_reg"/>
</dbReference>
<organism evidence="4">
    <name type="scientific">Nocardia globerula</name>
    <dbReference type="NCBI Taxonomy" id="1818"/>
    <lineage>
        <taxon>Bacteria</taxon>
        <taxon>Bacillati</taxon>
        <taxon>Actinomycetota</taxon>
        <taxon>Actinomycetes</taxon>
        <taxon>Mycobacteriales</taxon>
        <taxon>Nocardiaceae</taxon>
        <taxon>Nocardia</taxon>
    </lineage>
</organism>
<dbReference type="Gene3D" id="1.10.357.10">
    <property type="entry name" value="Tetracycline Repressor, domain 2"/>
    <property type="match status" value="1"/>
</dbReference>
<dbReference type="AlphaFoldDB" id="A0A652YX46"/>
<proteinExistence type="predicted"/>
<dbReference type="Pfam" id="PF00440">
    <property type="entry name" value="TetR_N"/>
    <property type="match status" value="1"/>
</dbReference>
<reference evidence="4" key="1">
    <citation type="submission" date="2019-07" db="EMBL/GenBank/DDBJ databases">
        <title>Genomic Encyclopedia of Type Strains, Phase IV (KMG-IV): sequencing the most valuable type-strain genomes for metagenomic binning, comparative biology and taxonomic classification.</title>
        <authorList>
            <person name="Goeker M."/>
        </authorList>
    </citation>
    <scope>NUCLEOTIDE SEQUENCE</scope>
    <source>
        <strain evidence="4">DSM 44596</strain>
    </source>
</reference>
<comment type="caution">
    <text evidence="4">The sequence shown here is derived from an EMBL/GenBank/DDBJ whole genome shotgun (WGS) entry which is preliminary data.</text>
</comment>
<evidence type="ECO:0000313" key="4">
    <source>
        <dbReference type="EMBL" id="TYQ08265.1"/>
    </source>
</evidence>
<dbReference type="PANTHER" id="PTHR30055">
    <property type="entry name" value="HTH-TYPE TRANSCRIPTIONAL REGULATOR RUTR"/>
    <property type="match status" value="1"/>
</dbReference>
<sequence length="216" mass="23823">MGQHGDRVRQSLLDSAEELFATHGIDAVSNRHIAEHSGNANHSAVAYHFGGRDELIRALLERHATETKLRRTQLVAVLGENPDLRDLLSCLILPWTDQLASMPRPSWRARLLQQLRSVPSGMELISMMSDPLEDDLIQQTRAFLADVPPPVLAGRAWIMGRMVTDVCARYESLVQQDSIDPDWTGLAYFIIDAAVGILSAPVTSVGDFLSARTSAN</sequence>
<keyword evidence="2" id="KW-0238">DNA-binding</keyword>
<dbReference type="PROSITE" id="PS50977">
    <property type="entry name" value="HTH_TETR_2"/>
    <property type="match status" value="1"/>
</dbReference>
<dbReference type="SUPFAM" id="SSF46689">
    <property type="entry name" value="Homeodomain-like"/>
    <property type="match status" value="1"/>
</dbReference>
<dbReference type="InterPro" id="IPR009057">
    <property type="entry name" value="Homeodomain-like_sf"/>
</dbReference>
<keyword evidence="1" id="KW-0805">Transcription regulation</keyword>
<accession>A0A652YX46</accession>
<dbReference type="EMBL" id="VNIQ01000001">
    <property type="protein sequence ID" value="TYQ08265.1"/>
    <property type="molecule type" value="Genomic_DNA"/>
</dbReference>
<name>A0A652YX46_NOCGL</name>
<protein>
    <submittedName>
        <fullName evidence="4">TetR family transcriptional regulator</fullName>
    </submittedName>
</protein>
<evidence type="ECO:0000256" key="3">
    <source>
        <dbReference type="ARBA" id="ARBA00023163"/>
    </source>
</evidence>
<dbReference type="InterPro" id="IPR001647">
    <property type="entry name" value="HTH_TetR"/>
</dbReference>
<evidence type="ECO:0000256" key="2">
    <source>
        <dbReference type="ARBA" id="ARBA00023125"/>
    </source>
</evidence>
<evidence type="ECO:0000256" key="1">
    <source>
        <dbReference type="ARBA" id="ARBA00023015"/>
    </source>
</evidence>
<keyword evidence="3" id="KW-0804">Transcription</keyword>
<dbReference type="PANTHER" id="PTHR30055:SF234">
    <property type="entry name" value="HTH-TYPE TRANSCRIPTIONAL REGULATOR BETI"/>
    <property type="match status" value="1"/>
</dbReference>